<protein>
    <submittedName>
        <fullName evidence="2">TIGR02301 family protein</fullName>
    </submittedName>
</protein>
<dbReference type="Pfam" id="PF09539">
    <property type="entry name" value="DUF2385"/>
    <property type="match status" value="1"/>
</dbReference>
<evidence type="ECO:0000256" key="1">
    <source>
        <dbReference type="SAM" id="SignalP"/>
    </source>
</evidence>
<dbReference type="InterPro" id="IPR012645">
    <property type="entry name" value="CHP02301"/>
</dbReference>
<name>A0ABV6D4N8_9HYPH</name>
<dbReference type="EMBL" id="JBHLXD010000005">
    <property type="protein sequence ID" value="MFC0207601.1"/>
    <property type="molecule type" value="Genomic_DNA"/>
</dbReference>
<evidence type="ECO:0000313" key="2">
    <source>
        <dbReference type="EMBL" id="MFC0207601.1"/>
    </source>
</evidence>
<sequence length="123" mass="13886">MRPLFRLLVAATLLLAASTTGRAVDAPYDAQLMRLAEILGSLHYLRHLCGEEDGGWRAQMEALLEAETPSEERREKLVASFNRGYRSFAAVYEDCTDSARQSIERYMREGEALTRDIVLRYGG</sequence>
<reference evidence="2 3" key="1">
    <citation type="submission" date="2024-09" db="EMBL/GenBank/DDBJ databases">
        <authorList>
            <person name="Sun Q."/>
            <person name="Mori K."/>
        </authorList>
    </citation>
    <scope>NUCLEOTIDE SEQUENCE [LARGE SCALE GENOMIC DNA]</scope>
    <source>
        <strain evidence="2 3">CCM 8543</strain>
    </source>
</reference>
<feature type="signal peptide" evidence="1">
    <location>
        <begin position="1"/>
        <end position="23"/>
    </location>
</feature>
<feature type="chain" id="PRO_5046948556" evidence="1">
    <location>
        <begin position="24"/>
        <end position="123"/>
    </location>
</feature>
<keyword evidence="3" id="KW-1185">Reference proteome</keyword>
<dbReference type="Proteomes" id="UP001589755">
    <property type="component" value="Unassembled WGS sequence"/>
</dbReference>
<organism evidence="2 3">
    <name type="scientific">Chelativorans intermedius</name>
    <dbReference type="NCBI Taxonomy" id="515947"/>
    <lineage>
        <taxon>Bacteria</taxon>
        <taxon>Pseudomonadati</taxon>
        <taxon>Pseudomonadota</taxon>
        <taxon>Alphaproteobacteria</taxon>
        <taxon>Hyphomicrobiales</taxon>
        <taxon>Phyllobacteriaceae</taxon>
        <taxon>Chelativorans</taxon>
    </lineage>
</organism>
<comment type="caution">
    <text evidence="2">The sequence shown here is derived from an EMBL/GenBank/DDBJ whole genome shotgun (WGS) entry which is preliminary data.</text>
</comment>
<accession>A0ABV6D4N8</accession>
<gene>
    <name evidence="2" type="ORF">ACFFJ2_04205</name>
</gene>
<keyword evidence="1" id="KW-0732">Signal</keyword>
<dbReference type="RefSeq" id="WP_261520760.1">
    <property type="nucleotide sequence ID" value="NZ_JAODNW010000014.1"/>
</dbReference>
<dbReference type="NCBIfam" id="TIGR02301">
    <property type="entry name" value="TIGR02301 family protein"/>
    <property type="match status" value="1"/>
</dbReference>
<proteinExistence type="predicted"/>
<evidence type="ECO:0000313" key="3">
    <source>
        <dbReference type="Proteomes" id="UP001589755"/>
    </source>
</evidence>